<dbReference type="InterPro" id="IPR036409">
    <property type="entry name" value="Aldolase_II/adducin_N_sf"/>
</dbReference>
<dbReference type="GO" id="GO:0019323">
    <property type="term" value="P:pentose catabolic process"/>
    <property type="evidence" value="ECO:0007669"/>
    <property type="project" value="TreeGrafter"/>
</dbReference>
<comment type="caution">
    <text evidence="5">The sequence shown here is derived from an EMBL/GenBank/DDBJ whole genome shotgun (WGS) entry which is preliminary data.</text>
</comment>
<dbReference type="GO" id="GO:0046914">
    <property type="term" value="F:transition metal ion binding"/>
    <property type="evidence" value="ECO:0007669"/>
    <property type="project" value="UniProtKB-ARBA"/>
</dbReference>
<dbReference type="InterPro" id="IPR001303">
    <property type="entry name" value="Aldolase_II/adducin_N"/>
</dbReference>
<dbReference type="GO" id="GO:0016832">
    <property type="term" value="F:aldehyde-lyase activity"/>
    <property type="evidence" value="ECO:0007669"/>
    <property type="project" value="UniProtKB-ARBA"/>
</dbReference>
<evidence type="ECO:0000256" key="2">
    <source>
        <dbReference type="ARBA" id="ARBA00022723"/>
    </source>
</evidence>
<dbReference type="PANTHER" id="PTHR22789">
    <property type="entry name" value="FUCULOSE PHOSPHATE ALDOLASE"/>
    <property type="match status" value="1"/>
</dbReference>
<evidence type="ECO:0000256" key="3">
    <source>
        <dbReference type="ARBA" id="ARBA00023239"/>
    </source>
</evidence>
<protein>
    <submittedName>
        <fullName evidence="5">Fuculose phosphate aldolase</fullName>
    </submittedName>
</protein>
<dbReference type="OrthoDB" id="9794581at2"/>
<accession>A0A1B8RMC4</accession>
<evidence type="ECO:0000313" key="6">
    <source>
        <dbReference type="Proteomes" id="UP000092714"/>
    </source>
</evidence>
<dbReference type="EMBL" id="MAPZ01000025">
    <property type="protein sequence ID" value="OBY10029.1"/>
    <property type="molecule type" value="Genomic_DNA"/>
</dbReference>
<dbReference type="PANTHER" id="PTHR22789:SF0">
    <property type="entry name" value="3-OXO-TETRONATE 4-PHOSPHATE DECARBOXYLASE-RELATED"/>
    <property type="match status" value="1"/>
</dbReference>
<dbReference type="FunFam" id="3.40.225.10:FF:000005">
    <property type="entry name" value="L-fuculose phosphate aldolase"/>
    <property type="match status" value="1"/>
</dbReference>
<dbReference type="Gene3D" id="3.40.225.10">
    <property type="entry name" value="Class II aldolase/adducin N-terminal domain"/>
    <property type="match status" value="1"/>
</dbReference>
<keyword evidence="2" id="KW-0479">Metal-binding</keyword>
<dbReference type="GO" id="GO:0005829">
    <property type="term" value="C:cytosol"/>
    <property type="evidence" value="ECO:0007669"/>
    <property type="project" value="TreeGrafter"/>
</dbReference>
<dbReference type="SUPFAM" id="SSF53639">
    <property type="entry name" value="AraD/HMP-PK domain-like"/>
    <property type="match status" value="1"/>
</dbReference>
<dbReference type="NCBIfam" id="NF005302">
    <property type="entry name" value="PRK06833.1"/>
    <property type="match status" value="1"/>
</dbReference>
<dbReference type="RefSeq" id="WP_034866107.1">
    <property type="nucleotide sequence ID" value="NZ_JADMZC010000006.1"/>
</dbReference>
<comment type="pathway">
    <text evidence="1">Carbohydrate degradation.</text>
</comment>
<proteinExistence type="predicted"/>
<keyword evidence="3" id="KW-0456">Lyase</keyword>
<dbReference type="Proteomes" id="UP000092714">
    <property type="component" value="Unassembled WGS sequence"/>
</dbReference>
<dbReference type="GeneID" id="42775845"/>
<gene>
    <name evidence="5" type="ORF">CP373A1_13085</name>
</gene>
<organism evidence="5 6">
    <name type="scientific">Clostridium paraputrificum</name>
    <dbReference type="NCBI Taxonomy" id="29363"/>
    <lineage>
        <taxon>Bacteria</taxon>
        <taxon>Bacillati</taxon>
        <taxon>Bacillota</taxon>
        <taxon>Clostridia</taxon>
        <taxon>Eubacteriales</taxon>
        <taxon>Clostridiaceae</taxon>
        <taxon>Clostridium</taxon>
    </lineage>
</organism>
<feature type="domain" description="Class II aldolase/adducin N-terminal" evidence="4">
    <location>
        <begin position="8"/>
        <end position="184"/>
    </location>
</feature>
<dbReference type="InterPro" id="IPR050197">
    <property type="entry name" value="Aldolase_class_II_sugar_metab"/>
</dbReference>
<dbReference type="eggNOG" id="COG0235">
    <property type="taxonomic scope" value="Bacteria"/>
</dbReference>
<name>A0A1B8RMC4_9CLOT</name>
<evidence type="ECO:0000313" key="5">
    <source>
        <dbReference type="EMBL" id="OBY10029.1"/>
    </source>
</evidence>
<dbReference type="SMART" id="SM01007">
    <property type="entry name" value="Aldolase_II"/>
    <property type="match status" value="1"/>
</dbReference>
<dbReference type="AlphaFoldDB" id="A0A1B8RMC4"/>
<keyword evidence="6" id="KW-1185">Reference proteome</keyword>
<evidence type="ECO:0000256" key="1">
    <source>
        <dbReference type="ARBA" id="ARBA00004921"/>
    </source>
</evidence>
<reference evidence="5 6" key="1">
    <citation type="submission" date="2016-06" db="EMBL/GenBank/DDBJ databases">
        <authorList>
            <person name="Kjaerup R.B."/>
            <person name="Dalgaard T.S."/>
            <person name="Juul-Madsen H.R."/>
        </authorList>
    </citation>
    <scope>NUCLEOTIDE SEQUENCE [LARGE SCALE GENOMIC DNA]</scope>
    <source>
        <strain evidence="5 6">373-A1</strain>
    </source>
</reference>
<sequence length="219" mass="24525">MIMEKERKQLINYGKKLVIEKLTKGTGGNLSVFDRSLGHIAITPSGIDFFEMKEEDIVILDLNGNVVEGENLPSSEWQMHLKLYKTREDIDAVIHAHTMYSTVLACLHEELPATHYMIAVAGKNVKVANYATYGTEELAENAAKAMENRKAVLLANHGILAGSKDLLNAFNIIEEVEYCSKIYCISKSIGNPVVLSDDEMKLMDKKFVSYGQRKAKEVR</sequence>
<evidence type="ECO:0000259" key="4">
    <source>
        <dbReference type="SMART" id="SM01007"/>
    </source>
</evidence>
<dbReference type="Pfam" id="PF00596">
    <property type="entry name" value="Aldolase_II"/>
    <property type="match status" value="1"/>
</dbReference>